<feature type="signal peptide" evidence="2">
    <location>
        <begin position="1"/>
        <end position="20"/>
    </location>
</feature>
<gene>
    <name evidence="3" type="ORF">ELS82_21575</name>
</gene>
<accession>A0A4Y8WA72</accession>
<protein>
    <recommendedName>
        <fullName evidence="5">Lipoprotein</fullName>
    </recommendedName>
</protein>
<evidence type="ECO:0000313" key="3">
    <source>
        <dbReference type="EMBL" id="TFH89556.1"/>
    </source>
</evidence>
<evidence type="ECO:0008006" key="5">
    <source>
        <dbReference type="Google" id="ProtNLM"/>
    </source>
</evidence>
<dbReference type="AlphaFoldDB" id="A0A4Y8WA72"/>
<name>A0A4Y8WA72_9VIBR</name>
<feature type="compositionally biased region" description="Low complexity" evidence="1">
    <location>
        <begin position="29"/>
        <end position="52"/>
    </location>
</feature>
<dbReference type="EMBL" id="SATR01000058">
    <property type="protein sequence ID" value="TFH89556.1"/>
    <property type="molecule type" value="Genomic_DNA"/>
</dbReference>
<reference evidence="3 4" key="1">
    <citation type="submission" date="2019-01" db="EMBL/GenBank/DDBJ databases">
        <title>Vibrio BEI176 sp. nov, a marine bacterium isolated from China: eastern marignal seas.</title>
        <authorList>
            <person name="Li B."/>
        </authorList>
    </citation>
    <scope>NUCLEOTIDE SEQUENCE [LARGE SCALE GENOMIC DNA]</scope>
    <source>
        <strain evidence="3 4">BEI176</strain>
    </source>
</reference>
<evidence type="ECO:0000256" key="1">
    <source>
        <dbReference type="SAM" id="MobiDB-lite"/>
    </source>
</evidence>
<evidence type="ECO:0000313" key="4">
    <source>
        <dbReference type="Proteomes" id="UP000297753"/>
    </source>
</evidence>
<organism evidence="3 4">
    <name type="scientific">Vibrio ouci</name>
    <dbReference type="NCBI Taxonomy" id="2499078"/>
    <lineage>
        <taxon>Bacteria</taxon>
        <taxon>Pseudomonadati</taxon>
        <taxon>Pseudomonadota</taxon>
        <taxon>Gammaproteobacteria</taxon>
        <taxon>Vibrionales</taxon>
        <taxon>Vibrionaceae</taxon>
        <taxon>Vibrio</taxon>
    </lineage>
</organism>
<keyword evidence="4" id="KW-1185">Reference proteome</keyword>
<dbReference type="PROSITE" id="PS51257">
    <property type="entry name" value="PROKAR_LIPOPROTEIN"/>
    <property type="match status" value="1"/>
</dbReference>
<feature type="chain" id="PRO_5021328094" description="Lipoprotein" evidence="2">
    <location>
        <begin position="21"/>
        <end position="165"/>
    </location>
</feature>
<feature type="region of interest" description="Disordered" evidence="1">
    <location>
        <begin position="27"/>
        <end position="52"/>
    </location>
</feature>
<evidence type="ECO:0000256" key="2">
    <source>
        <dbReference type="SAM" id="SignalP"/>
    </source>
</evidence>
<proteinExistence type="predicted"/>
<sequence length="165" mass="17143">MCNTKLKISLSVLFASLLVACGGGGGGESASSSPSGTSTGSESGSESEGAAATGQALSLTDLQIEHSNSLTSVYNVDIDVSLPHLAASHVYISICDNSGGSLENVDYTKCLVKAALQNGQGEYQLRVPNHCQSLIAVVSIMEPDVDPLVYTLNHNNQAQTTWLIQ</sequence>
<dbReference type="OrthoDB" id="5906465at2"/>
<dbReference type="Proteomes" id="UP000297753">
    <property type="component" value="Unassembled WGS sequence"/>
</dbReference>
<keyword evidence="2" id="KW-0732">Signal</keyword>
<dbReference type="RefSeq" id="WP_134837286.1">
    <property type="nucleotide sequence ID" value="NZ_SATR01000058.1"/>
</dbReference>
<comment type="caution">
    <text evidence="3">The sequence shown here is derived from an EMBL/GenBank/DDBJ whole genome shotgun (WGS) entry which is preliminary data.</text>
</comment>